<proteinExistence type="predicted"/>
<evidence type="ECO:0000256" key="1">
    <source>
        <dbReference type="PROSITE-ProRule" id="PRU00176"/>
    </source>
</evidence>
<organism evidence="4">
    <name type="scientific">Aureoumbra lagunensis</name>
    <dbReference type="NCBI Taxonomy" id="44058"/>
    <lineage>
        <taxon>Eukaryota</taxon>
        <taxon>Sar</taxon>
        <taxon>Stramenopiles</taxon>
        <taxon>Ochrophyta</taxon>
        <taxon>Pelagophyceae</taxon>
        <taxon>Pelagomonadales</taxon>
        <taxon>Aureoumbra</taxon>
    </lineage>
</organism>
<keyword evidence="2" id="KW-0175">Coiled coil</keyword>
<dbReference type="EMBL" id="HBIJ01021939">
    <property type="protein sequence ID" value="CAE0373465.1"/>
    <property type="molecule type" value="Transcribed_RNA"/>
</dbReference>
<dbReference type="SUPFAM" id="SSF54928">
    <property type="entry name" value="RNA-binding domain, RBD"/>
    <property type="match status" value="1"/>
</dbReference>
<evidence type="ECO:0000256" key="2">
    <source>
        <dbReference type="SAM" id="Coils"/>
    </source>
</evidence>
<dbReference type="SMART" id="SM00360">
    <property type="entry name" value="RRM"/>
    <property type="match status" value="1"/>
</dbReference>
<evidence type="ECO:0000259" key="3">
    <source>
        <dbReference type="PROSITE" id="PS50102"/>
    </source>
</evidence>
<reference evidence="4" key="1">
    <citation type="submission" date="2021-01" db="EMBL/GenBank/DDBJ databases">
        <authorList>
            <person name="Corre E."/>
            <person name="Pelletier E."/>
            <person name="Niang G."/>
            <person name="Scheremetjew M."/>
            <person name="Finn R."/>
            <person name="Kale V."/>
            <person name="Holt S."/>
            <person name="Cochrane G."/>
            <person name="Meng A."/>
            <person name="Brown T."/>
            <person name="Cohen L."/>
        </authorList>
    </citation>
    <scope>NUCLEOTIDE SEQUENCE</scope>
    <source>
        <strain evidence="4">CCMP1510</strain>
    </source>
</reference>
<evidence type="ECO:0000313" key="4">
    <source>
        <dbReference type="EMBL" id="CAE0373465.1"/>
    </source>
</evidence>
<feature type="domain" description="RRM" evidence="3">
    <location>
        <begin position="395"/>
        <end position="503"/>
    </location>
</feature>
<dbReference type="GO" id="GO:0003723">
    <property type="term" value="F:RNA binding"/>
    <property type="evidence" value="ECO:0007669"/>
    <property type="project" value="UniProtKB-UniRule"/>
</dbReference>
<dbReference type="InterPro" id="IPR012677">
    <property type="entry name" value="Nucleotide-bd_a/b_plait_sf"/>
</dbReference>
<protein>
    <recommendedName>
        <fullName evidence="3">RRM domain-containing protein</fullName>
    </recommendedName>
</protein>
<accession>A0A7S3K5T4</accession>
<name>A0A7S3K5T4_9STRA</name>
<dbReference type="InterPro" id="IPR000504">
    <property type="entry name" value="RRM_dom"/>
</dbReference>
<sequence>MIQSSLRRVSSNRLHVILRERRRKSSLNKEWIESEFDNRLRRQAEQIFLIMCRGRDKKGLIGTLNVLKDFASGDKRFQKKSLIKKTEHFMKPIWSILNDRFEDFLTNEIPRFCDDDDVLCDSDPRKNDELIELTTLFACAVPSLCGGNIKECISRNEIKKVITPLIVLDAHGKLIIDKTNENMQIAAEFIHMSTNTLAEKLESAHALADIVLKACPEQIQNKIKSNLDPATKKSNCNCQICTPLIHTLIKHMNLHAAIMNLGKRTLDLWEETVLVCASCEKKRQSSLNKAKIKLQQYEEEFYQVKHSAQNCLFRLREDILQMQKRLEEIRSLSIDLHHFKEDDLSKDQLLLPSSFDKTYIGIKKRSSTDSLGSLANVSILLSSPLPIIPDIDTSREIFINNLPSQITSTQLETYVSSLGQVETIQFMHDISSENDDNTAAELSSNKPKSKYTFRNTPITPFSKASAFVRFTTSDAALAALKPSLRIFGFVIDKHQCRTQPASELISFFLYNLRPDIHEDTLAFEIAQLLQIDAEKNICIWRKDPYERPSRARLRFPCHAHARWAWHKFSSHLHSSASIKNKDDDDPPFEISWSPLPGMRISSF</sequence>
<feature type="coiled-coil region" evidence="2">
    <location>
        <begin position="280"/>
        <end position="332"/>
    </location>
</feature>
<gene>
    <name evidence="4" type="ORF">ALAG00032_LOCUS14266</name>
</gene>
<dbReference type="CDD" id="cd00590">
    <property type="entry name" value="RRM_SF"/>
    <property type="match status" value="1"/>
</dbReference>
<dbReference type="Gene3D" id="3.30.70.330">
    <property type="match status" value="1"/>
</dbReference>
<keyword evidence="1" id="KW-0694">RNA-binding</keyword>
<dbReference type="AlphaFoldDB" id="A0A7S3K5T4"/>
<dbReference type="PROSITE" id="PS50102">
    <property type="entry name" value="RRM"/>
    <property type="match status" value="1"/>
</dbReference>
<dbReference type="InterPro" id="IPR035979">
    <property type="entry name" value="RBD_domain_sf"/>
</dbReference>